<name>A0A0S3T3C1_PHAAN</name>
<keyword evidence="3 7" id="KW-0812">Transmembrane</keyword>
<proteinExistence type="predicted"/>
<dbReference type="PANTHER" id="PTHR27008:SF523">
    <property type="entry name" value="LRR RECEPTOR-LIKE KINASE FAMILY PROTEIN"/>
    <property type="match status" value="1"/>
</dbReference>
<dbReference type="InterPro" id="IPR011009">
    <property type="entry name" value="Kinase-like_dom_sf"/>
</dbReference>
<evidence type="ECO:0000256" key="1">
    <source>
        <dbReference type="ARBA" id="ARBA00004370"/>
    </source>
</evidence>
<protein>
    <recommendedName>
        <fullName evidence="10">Protein kinase domain-containing protein</fullName>
    </recommendedName>
</protein>
<keyword evidence="6 7" id="KW-0472">Membrane</keyword>
<evidence type="ECO:0008006" key="10">
    <source>
        <dbReference type="Google" id="ProtNLM"/>
    </source>
</evidence>
<dbReference type="Proteomes" id="UP000291084">
    <property type="component" value="Chromosome 10"/>
</dbReference>
<sequence>MLDGEVPTDGVFRNACGVVISGNNGLCGGISELHLPSCPVKGKKLVKQKFMLMIVSVMVSAVVVFLMLVILTVYWMRKKTTKTSLDSPTINLLSKVSCQSLYNGTDGFSVTNLIWCWISSSVYKGTLELEDKVVAIKVLKLKHKGSHKSFLVECNSLRSIRHRNPVQTYKY</sequence>
<keyword evidence="2" id="KW-0433">Leucine-rich repeat</keyword>
<reference evidence="8 9" key="1">
    <citation type="journal article" date="2015" name="Sci. Rep.">
        <title>The power of single molecule real-time sequencing technology in the de novo assembly of a eukaryotic genome.</title>
        <authorList>
            <person name="Sakai H."/>
            <person name="Naito K."/>
            <person name="Ogiso-Tanaka E."/>
            <person name="Takahashi Y."/>
            <person name="Iseki K."/>
            <person name="Muto C."/>
            <person name="Satou K."/>
            <person name="Teruya K."/>
            <person name="Shiroma A."/>
            <person name="Shimoji M."/>
            <person name="Hirano T."/>
            <person name="Itoh T."/>
            <person name="Kaga A."/>
            <person name="Tomooka N."/>
        </authorList>
    </citation>
    <scope>NUCLEOTIDE SEQUENCE [LARGE SCALE GENOMIC DNA]</scope>
    <source>
        <strain evidence="9">cv. Shumari</strain>
    </source>
</reference>
<dbReference type="GO" id="GO:0016020">
    <property type="term" value="C:membrane"/>
    <property type="evidence" value="ECO:0007669"/>
    <property type="project" value="UniProtKB-SubCell"/>
</dbReference>
<evidence type="ECO:0000256" key="7">
    <source>
        <dbReference type="SAM" id="Phobius"/>
    </source>
</evidence>
<evidence type="ECO:0000313" key="8">
    <source>
        <dbReference type="EMBL" id="BAT99754.1"/>
    </source>
</evidence>
<keyword evidence="9" id="KW-1185">Reference proteome</keyword>
<evidence type="ECO:0000256" key="5">
    <source>
        <dbReference type="ARBA" id="ARBA00022989"/>
    </source>
</evidence>
<feature type="transmembrane region" description="Helical" evidence="7">
    <location>
        <begin position="50"/>
        <end position="75"/>
    </location>
</feature>
<dbReference type="AlphaFoldDB" id="A0A0S3T3C1"/>
<dbReference type="Gene3D" id="3.30.200.20">
    <property type="entry name" value="Phosphorylase Kinase, domain 1"/>
    <property type="match status" value="1"/>
</dbReference>
<keyword evidence="4" id="KW-0677">Repeat</keyword>
<dbReference type="EMBL" id="AP015043">
    <property type="protein sequence ID" value="BAT99754.1"/>
    <property type="molecule type" value="Genomic_DNA"/>
</dbReference>
<accession>A0A0S3T3C1</accession>
<dbReference type="PANTHER" id="PTHR27008">
    <property type="entry name" value="OS04G0122200 PROTEIN"/>
    <property type="match status" value="1"/>
</dbReference>
<gene>
    <name evidence="8" type="primary">Vigan.10G126600</name>
    <name evidence="8" type="ORF">VIGAN_10126600</name>
</gene>
<dbReference type="InterPro" id="IPR051809">
    <property type="entry name" value="Plant_receptor-like_S/T_kinase"/>
</dbReference>
<evidence type="ECO:0000256" key="2">
    <source>
        <dbReference type="ARBA" id="ARBA00022614"/>
    </source>
</evidence>
<dbReference type="OrthoDB" id="1688494at2759"/>
<evidence type="ECO:0000256" key="6">
    <source>
        <dbReference type="ARBA" id="ARBA00023136"/>
    </source>
</evidence>
<evidence type="ECO:0000256" key="4">
    <source>
        <dbReference type="ARBA" id="ARBA00022737"/>
    </source>
</evidence>
<keyword evidence="5 7" id="KW-1133">Transmembrane helix</keyword>
<dbReference type="SUPFAM" id="SSF56112">
    <property type="entry name" value="Protein kinase-like (PK-like)"/>
    <property type="match status" value="1"/>
</dbReference>
<comment type="subcellular location">
    <subcellularLocation>
        <location evidence="1">Membrane</location>
    </subcellularLocation>
</comment>
<organism evidence="8 9">
    <name type="scientific">Vigna angularis var. angularis</name>
    <dbReference type="NCBI Taxonomy" id="157739"/>
    <lineage>
        <taxon>Eukaryota</taxon>
        <taxon>Viridiplantae</taxon>
        <taxon>Streptophyta</taxon>
        <taxon>Embryophyta</taxon>
        <taxon>Tracheophyta</taxon>
        <taxon>Spermatophyta</taxon>
        <taxon>Magnoliopsida</taxon>
        <taxon>eudicotyledons</taxon>
        <taxon>Gunneridae</taxon>
        <taxon>Pentapetalae</taxon>
        <taxon>rosids</taxon>
        <taxon>fabids</taxon>
        <taxon>Fabales</taxon>
        <taxon>Fabaceae</taxon>
        <taxon>Papilionoideae</taxon>
        <taxon>50 kb inversion clade</taxon>
        <taxon>NPAAA clade</taxon>
        <taxon>indigoferoid/millettioid clade</taxon>
        <taxon>Phaseoleae</taxon>
        <taxon>Vigna</taxon>
    </lineage>
</organism>
<evidence type="ECO:0000256" key="3">
    <source>
        <dbReference type="ARBA" id="ARBA00022692"/>
    </source>
</evidence>
<evidence type="ECO:0000313" key="9">
    <source>
        <dbReference type="Proteomes" id="UP000291084"/>
    </source>
</evidence>